<dbReference type="PANTHER" id="PTHR20883">
    <property type="entry name" value="PHYTANOYL-COA DIOXYGENASE DOMAIN CONTAINING 1"/>
    <property type="match status" value="1"/>
</dbReference>
<reference evidence="1" key="1">
    <citation type="submission" date="2020-05" db="EMBL/GenBank/DDBJ databases">
        <authorList>
            <person name="Chiriac C."/>
            <person name="Salcher M."/>
            <person name="Ghai R."/>
            <person name="Kavagutti S V."/>
        </authorList>
    </citation>
    <scope>NUCLEOTIDE SEQUENCE</scope>
</reference>
<name>A0A6J7EAR1_9ZZZZ</name>
<dbReference type="GO" id="GO:0046872">
    <property type="term" value="F:metal ion binding"/>
    <property type="evidence" value="ECO:0007669"/>
    <property type="project" value="UniProtKB-ARBA"/>
</dbReference>
<dbReference type="EMBL" id="CAFBLP010000031">
    <property type="protein sequence ID" value="CAB4880006.1"/>
    <property type="molecule type" value="Genomic_DNA"/>
</dbReference>
<dbReference type="AlphaFoldDB" id="A0A6J7EAR1"/>
<dbReference type="SUPFAM" id="SSF51197">
    <property type="entry name" value="Clavaminate synthase-like"/>
    <property type="match status" value="1"/>
</dbReference>
<dbReference type="Gene3D" id="2.60.120.620">
    <property type="entry name" value="q2cbj1_9rhob like domain"/>
    <property type="match status" value="1"/>
</dbReference>
<proteinExistence type="predicted"/>
<dbReference type="GO" id="GO:0016491">
    <property type="term" value="F:oxidoreductase activity"/>
    <property type="evidence" value="ECO:0007669"/>
    <property type="project" value="UniProtKB-ARBA"/>
</dbReference>
<evidence type="ECO:0000313" key="1">
    <source>
        <dbReference type="EMBL" id="CAB4880006.1"/>
    </source>
</evidence>
<accession>A0A6J7EAR1</accession>
<organism evidence="1">
    <name type="scientific">freshwater metagenome</name>
    <dbReference type="NCBI Taxonomy" id="449393"/>
    <lineage>
        <taxon>unclassified sequences</taxon>
        <taxon>metagenomes</taxon>
        <taxon>ecological metagenomes</taxon>
    </lineage>
</organism>
<protein>
    <submittedName>
        <fullName evidence="1">Unannotated protein</fullName>
    </submittedName>
</protein>
<dbReference type="Pfam" id="PF05721">
    <property type="entry name" value="PhyH"/>
    <property type="match status" value="1"/>
</dbReference>
<sequence length="286" mass="30901">MNSLQHISNDAPLSSLLGALDTDGAVIVDQLLAPDLVARFRSDMERAAATFDHGTQSADEGVQQFWGATTKRFTRLASRSAAFTEILLHPTLLAVADTLLLPHCSDYWMNTGQMMIVGPGEAAQGLHRDADNWRPLNQPGGFDVTISCMFAITDFTTELGATRVVPGSHRWDDYTVRPSASATVAAEMAAGSGMIYTGRAIHGAGANLTTDQWRFGLHLSYVLGWLTPEEASPLGTDWAAASRLPERAQRLLGWRCYGAVPGDATRLWTVDYEDVPVALGLTSAHD</sequence>
<dbReference type="PANTHER" id="PTHR20883:SF48">
    <property type="entry name" value="ECTOINE DIOXYGENASE"/>
    <property type="match status" value="1"/>
</dbReference>
<gene>
    <name evidence="1" type="ORF">UFOPK3376_01419</name>
</gene>
<dbReference type="InterPro" id="IPR008775">
    <property type="entry name" value="Phytyl_CoA_dOase-like"/>
</dbReference>